<organism evidence="1 2">
    <name type="scientific">Blastomonas natatoria</name>
    <dbReference type="NCBI Taxonomy" id="34015"/>
    <lineage>
        <taxon>Bacteria</taxon>
        <taxon>Pseudomonadati</taxon>
        <taxon>Pseudomonadota</taxon>
        <taxon>Alphaproteobacteria</taxon>
        <taxon>Sphingomonadales</taxon>
        <taxon>Sphingomonadaceae</taxon>
        <taxon>Blastomonas</taxon>
    </lineage>
</organism>
<dbReference type="EMBL" id="QJJM01000015">
    <property type="protein sequence ID" value="PXW69824.1"/>
    <property type="molecule type" value="Genomic_DNA"/>
</dbReference>
<proteinExistence type="predicted"/>
<protein>
    <submittedName>
        <fullName evidence="1">Uncharacterized protein</fullName>
    </submittedName>
</protein>
<dbReference type="AlphaFoldDB" id="A0A2V3UUD3"/>
<evidence type="ECO:0000313" key="1">
    <source>
        <dbReference type="EMBL" id="PXW69824.1"/>
    </source>
</evidence>
<accession>A0A2V3UUD3</accession>
<comment type="caution">
    <text evidence="1">The sequence shown here is derived from an EMBL/GenBank/DDBJ whole genome shotgun (WGS) entry which is preliminary data.</text>
</comment>
<dbReference type="Proteomes" id="UP000248014">
    <property type="component" value="Unassembled WGS sequence"/>
</dbReference>
<keyword evidence="2" id="KW-1185">Reference proteome</keyword>
<gene>
    <name evidence="1" type="ORF">C7451_11597</name>
</gene>
<sequence>MLAARSQQRDLQNGKAKFGGLEVSEAKRLRQLDTRNKRGFGDVIGRGAA</sequence>
<reference evidence="1 2" key="1">
    <citation type="submission" date="2018-05" db="EMBL/GenBank/DDBJ databases">
        <title>Genomic Encyclopedia of Type Strains, Phase IV (KMG-IV): sequencing the most valuable type-strain genomes for metagenomic binning, comparative biology and taxonomic classification.</title>
        <authorList>
            <person name="Goeker M."/>
        </authorList>
    </citation>
    <scope>NUCLEOTIDE SEQUENCE [LARGE SCALE GENOMIC DNA]</scope>
    <source>
        <strain evidence="1 2">DSM 3183</strain>
    </source>
</reference>
<name>A0A2V3UUD3_9SPHN</name>
<evidence type="ECO:0000313" key="2">
    <source>
        <dbReference type="Proteomes" id="UP000248014"/>
    </source>
</evidence>